<dbReference type="Pfam" id="PF13649">
    <property type="entry name" value="Methyltransf_25"/>
    <property type="match status" value="1"/>
</dbReference>
<dbReference type="CDD" id="cd02440">
    <property type="entry name" value="AdoMet_MTases"/>
    <property type="match status" value="1"/>
</dbReference>
<dbReference type="GO" id="GO:0032259">
    <property type="term" value="P:methylation"/>
    <property type="evidence" value="ECO:0007669"/>
    <property type="project" value="UniProtKB-KW"/>
</dbReference>
<organism evidence="4 5">
    <name type="scientific">Aspergillus sclerotialis</name>
    <dbReference type="NCBI Taxonomy" id="2070753"/>
    <lineage>
        <taxon>Eukaryota</taxon>
        <taxon>Fungi</taxon>
        <taxon>Dikarya</taxon>
        <taxon>Ascomycota</taxon>
        <taxon>Pezizomycotina</taxon>
        <taxon>Eurotiomycetes</taxon>
        <taxon>Eurotiomycetidae</taxon>
        <taxon>Eurotiales</taxon>
        <taxon>Aspergillaceae</taxon>
        <taxon>Aspergillus</taxon>
        <taxon>Aspergillus subgen. Polypaecilum</taxon>
    </lineage>
</organism>
<protein>
    <submittedName>
        <fullName evidence="4">Methyltransferase domain protein</fullName>
    </submittedName>
</protein>
<dbReference type="GO" id="GO:0008168">
    <property type="term" value="F:methyltransferase activity"/>
    <property type="evidence" value="ECO:0007669"/>
    <property type="project" value="UniProtKB-KW"/>
</dbReference>
<keyword evidence="1 4" id="KW-0489">Methyltransferase</keyword>
<comment type="caution">
    <text evidence="4">The sequence shown here is derived from an EMBL/GenBank/DDBJ whole genome shotgun (WGS) entry which is preliminary data.</text>
</comment>
<evidence type="ECO:0000259" key="3">
    <source>
        <dbReference type="Pfam" id="PF13649"/>
    </source>
</evidence>
<evidence type="ECO:0000256" key="1">
    <source>
        <dbReference type="ARBA" id="ARBA00022603"/>
    </source>
</evidence>
<name>A0A3A2ZUS0_9EURO</name>
<proteinExistence type="predicted"/>
<evidence type="ECO:0000313" key="5">
    <source>
        <dbReference type="Proteomes" id="UP000266188"/>
    </source>
</evidence>
<accession>A0A3A2ZUS0</accession>
<dbReference type="InterPro" id="IPR041698">
    <property type="entry name" value="Methyltransf_25"/>
</dbReference>
<sequence length="110" mass="12218">MTSDSNPPKDHWTSEAYSSSASFVPKLTQTLLRYLDPKPTDRVLDIGCGDGKFTENFIPAVEYVLGVDSSPSMIESATKDYSGTKAEFKVVDCRYLEKEVSIVNATWDKV</sequence>
<gene>
    <name evidence="4" type="ORF">PHISCL_00726</name>
</gene>
<dbReference type="OrthoDB" id="66144at2759"/>
<dbReference type="InterPro" id="IPR029063">
    <property type="entry name" value="SAM-dependent_MTases_sf"/>
</dbReference>
<dbReference type="SUPFAM" id="SSF53335">
    <property type="entry name" value="S-adenosyl-L-methionine-dependent methyltransferases"/>
    <property type="match status" value="1"/>
</dbReference>
<dbReference type="PANTHER" id="PTHR43861">
    <property type="entry name" value="TRANS-ACONITATE 2-METHYLTRANSFERASE-RELATED"/>
    <property type="match status" value="1"/>
</dbReference>
<keyword evidence="5" id="KW-1185">Reference proteome</keyword>
<dbReference type="Proteomes" id="UP000266188">
    <property type="component" value="Unassembled WGS sequence"/>
</dbReference>
<keyword evidence="2 4" id="KW-0808">Transferase</keyword>
<dbReference type="PANTHER" id="PTHR43861:SF1">
    <property type="entry name" value="TRANS-ACONITATE 2-METHYLTRANSFERASE"/>
    <property type="match status" value="1"/>
</dbReference>
<evidence type="ECO:0000313" key="4">
    <source>
        <dbReference type="EMBL" id="RJE26919.1"/>
    </source>
</evidence>
<dbReference type="AlphaFoldDB" id="A0A3A2ZUS0"/>
<dbReference type="STRING" id="2070753.A0A3A2ZUS0"/>
<evidence type="ECO:0000256" key="2">
    <source>
        <dbReference type="ARBA" id="ARBA00022679"/>
    </source>
</evidence>
<dbReference type="EMBL" id="MVGC01000012">
    <property type="protein sequence ID" value="RJE26919.1"/>
    <property type="molecule type" value="Genomic_DNA"/>
</dbReference>
<reference evidence="5" key="1">
    <citation type="submission" date="2017-02" db="EMBL/GenBank/DDBJ databases">
        <authorList>
            <person name="Tafer H."/>
            <person name="Lopandic K."/>
        </authorList>
    </citation>
    <scope>NUCLEOTIDE SEQUENCE [LARGE SCALE GENOMIC DNA]</scope>
    <source>
        <strain evidence="5">CBS 366.77</strain>
    </source>
</reference>
<dbReference type="Gene3D" id="3.40.50.150">
    <property type="entry name" value="Vaccinia Virus protein VP39"/>
    <property type="match status" value="1"/>
</dbReference>
<feature type="domain" description="Methyltransferase" evidence="3">
    <location>
        <begin position="43"/>
        <end position="99"/>
    </location>
</feature>